<proteinExistence type="predicted"/>
<reference evidence="2" key="2">
    <citation type="submission" date="2019-10" db="EMBL/GenBank/DDBJ databases">
        <title>A de novo genome assembly of a pear dwarfing rootstock.</title>
        <authorList>
            <person name="Wang F."/>
            <person name="Wang J."/>
            <person name="Li S."/>
            <person name="Zhang Y."/>
            <person name="Fang M."/>
            <person name="Ma L."/>
            <person name="Zhao Y."/>
            <person name="Jiang S."/>
        </authorList>
    </citation>
    <scope>NUCLEOTIDE SEQUENCE [LARGE SCALE GENOMIC DNA]</scope>
</reference>
<sequence length="76" mass="8874">MNLDLQGGRKGAGIWIYRERGRWSSVLTLSRETLTTPRLRSTSWTWQQLRYRRREESDLAIVDVVWQQPAGVTGNI</sequence>
<accession>A0A5N5IBG1</accession>
<evidence type="ECO:0000313" key="1">
    <source>
        <dbReference type="EMBL" id="KAB2637506.1"/>
    </source>
</evidence>
<dbReference type="AlphaFoldDB" id="A0A5N5IBG1"/>
<protein>
    <submittedName>
        <fullName evidence="1">SWI/SNF complex subunit SWI3B-like</fullName>
    </submittedName>
</protein>
<name>A0A5N5IBG1_9ROSA</name>
<reference evidence="1 2" key="1">
    <citation type="submission" date="2019-09" db="EMBL/GenBank/DDBJ databases">
        <authorList>
            <person name="Ou C."/>
        </authorList>
    </citation>
    <scope>NUCLEOTIDE SEQUENCE [LARGE SCALE GENOMIC DNA]</scope>
    <source>
        <strain evidence="1">S2</strain>
        <tissue evidence="1">Leaf</tissue>
    </source>
</reference>
<dbReference type="EMBL" id="SMOL01000004">
    <property type="protein sequence ID" value="KAB2637506.1"/>
    <property type="molecule type" value="Genomic_DNA"/>
</dbReference>
<gene>
    <name evidence="1" type="ORF">D8674_028040</name>
</gene>
<comment type="caution">
    <text evidence="1">The sequence shown here is derived from an EMBL/GenBank/DDBJ whole genome shotgun (WGS) entry which is preliminary data.</text>
</comment>
<keyword evidence="2" id="KW-1185">Reference proteome</keyword>
<evidence type="ECO:0000313" key="2">
    <source>
        <dbReference type="Proteomes" id="UP000327157"/>
    </source>
</evidence>
<organism evidence="1 2">
    <name type="scientific">Pyrus ussuriensis x Pyrus communis</name>
    <dbReference type="NCBI Taxonomy" id="2448454"/>
    <lineage>
        <taxon>Eukaryota</taxon>
        <taxon>Viridiplantae</taxon>
        <taxon>Streptophyta</taxon>
        <taxon>Embryophyta</taxon>
        <taxon>Tracheophyta</taxon>
        <taxon>Spermatophyta</taxon>
        <taxon>Magnoliopsida</taxon>
        <taxon>eudicotyledons</taxon>
        <taxon>Gunneridae</taxon>
        <taxon>Pentapetalae</taxon>
        <taxon>rosids</taxon>
        <taxon>fabids</taxon>
        <taxon>Rosales</taxon>
        <taxon>Rosaceae</taxon>
        <taxon>Amygdaloideae</taxon>
        <taxon>Maleae</taxon>
        <taxon>Pyrus</taxon>
    </lineage>
</organism>
<dbReference type="Proteomes" id="UP000327157">
    <property type="component" value="Chromosome 5"/>
</dbReference>
<reference evidence="1 2" key="3">
    <citation type="submission" date="2019-11" db="EMBL/GenBank/DDBJ databases">
        <title>A de novo genome assembly of a pear dwarfing rootstock.</title>
        <authorList>
            <person name="Wang F."/>
            <person name="Wang J."/>
            <person name="Li S."/>
            <person name="Zhang Y."/>
            <person name="Fang M."/>
            <person name="Ma L."/>
            <person name="Zhao Y."/>
            <person name="Jiang S."/>
        </authorList>
    </citation>
    <scope>NUCLEOTIDE SEQUENCE [LARGE SCALE GENOMIC DNA]</scope>
    <source>
        <strain evidence="1">S2</strain>
        <tissue evidence="1">Leaf</tissue>
    </source>
</reference>